<accession>A0A1H6NHR9</accession>
<proteinExistence type="predicted"/>
<evidence type="ECO:0000313" key="2">
    <source>
        <dbReference type="Proteomes" id="UP000199125"/>
    </source>
</evidence>
<keyword evidence="2" id="KW-1185">Reference proteome</keyword>
<dbReference type="AlphaFoldDB" id="A0A1H6NHR9"/>
<evidence type="ECO:0000313" key="1">
    <source>
        <dbReference type="EMBL" id="SEI12872.1"/>
    </source>
</evidence>
<feature type="non-terminal residue" evidence="1">
    <location>
        <position position="1"/>
    </location>
</feature>
<protein>
    <submittedName>
        <fullName evidence="1">Uncharacterized protein</fullName>
    </submittedName>
</protein>
<sequence>FAPWRDSLLMPATVRPGGLWQLDLQSNTVSRFEPRLPRLNRLDSNPEYALGGPFFVQAFGEVIWAVASKDIFRFDGERWERIKHPDLP</sequence>
<dbReference type="Proteomes" id="UP000199125">
    <property type="component" value="Unassembled WGS sequence"/>
</dbReference>
<dbReference type="RefSeq" id="WP_177172596.1">
    <property type="nucleotide sequence ID" value="NZ_FNXG01000011.1"/>
</dbReference>
<name>A0A1H6NHR9_9RHOB</name>
<organism evidence="1 2">
    <name type="scientific">Paracoccus alkenifer</name>
    <dbReference type="NCBI Taxonomy" id="65735"/>
    <lineage>
        <taxon>Bacteria</taxon>
        <taxon>Pseudomonadati</taxon>
        <taxon>Pseudomonadota</taxon>
        <taxon>Alphaproteobacteria</taxon>
        <taxon>Rhodobacterales</taxon>
        <taxon>Paracoccaceae</taxon>
        <taxon>Paracoccus</taxon>
    </lineage>
</organism>
<gene>
    <name evidence="1" type="ORF">SAMN04488075_0025</name>
</gene>
<dbReference type="EMBL" id="FNXG01000011">
    <property type="protein sequence ID" value="SEI12872.1"/>
    <property type="molecule type" value="Genomic_DNA"/>
</dbReference>
<reference evidence="2" key="1">
    <citation type="submission" date="2016-10" db="EMBL/GenBank/DDBJ databases">
        <authorList>
            <person name="Varghese N."/>
            <person name="Submissions S."/>
        </authorList>
    </citation>
    <scope>NUCLEOTIDE SEQUENCE [LARGE SCALE GENOMIC DNA]</scope>
    <source>
        <strain evidence="2">DSM 11593</strain>
    </source>
</reference>